<dbReference type="InterPro" id="IPR036736">
    <property type="entry name" value="ACP-like_sf"/>
</dbReference>
<dbReference type="NCBIfam" id="TIGR01733">
    <property type="entry name" value="AA-adenyl-dom"/>
    <property type="match status" value="2"/>
</dbReference>
<dbReference type="NCBIfam" id="NF003417">
    <property type="entry name" value="PRK04813.1"/>
    <property type="match status" value="4"/>
</dbReference>
<dbReference type="RefSeq" id="WP_200658575.1">
    <property type="nucleotide sequence ID" value="NZ_CAJNBH010000006.1"/>
</dbReference>
<dbReference type="SUPFAM" id="SSF56801">
    <property type="entry name" value="Acetyl-CoA synthetase-like"/>
    <property type="match status" value="3"/>
</dbReference>
<feature type="domain" description="Carrier" evidence="7">
    <location>
        <begin position="1936"/>
        <end position="2010"/>
    </location>
</feature>
<dbReference type="InterPro" id="IPR009081">
    <property type="entry name" value="PP-bd_ACP"/>
</dbReference>
<dbReference type="Proteomes" id="UP000673821">
    <property type="component" value="Unassembled WGS sequence"/>
</dbReference>
<evidence type="ECO:0000256" key="3">
    <source>
        <dbReference type="ARBA" id="ARBA00022553"/>
    </source>
</evidence>
<protein>
    <submittedName>
        <fullName evidence="8">Linear gramicidin synthase subunit B</fullName>
    </submittedName>
</protein>
<evidence type="ECO:0000256" key="4">
    <source>
        <dbReference type="ARBA" id="ARBA00022832"/>
    </source>
</evidence>
<evidence type="ECO:0000256" key="1">
    <source>
        <dbReference type="ARBA" id="ARBA00001957"/>
    </source>
</evidence>
<dbReference type="InterPro" id="IPR010071">
    <property type="entry name" value="AA_adenyl_dom"/>
</dbReference>
<dbReference type="Pfam" id="PF00501">
    <property type="entry name" value="AMP-binding"/>
    <property type="match status" value="3"/>
</dbReference>
<sequence>MQVDKSVAGDNTERGIDAGFVAGDWTSRVIEGRKTGASVTLPAWLDASYETMRTQVMDPGYPCFFGTMAERRGEMFYAFVNGKDISELPATMQTFAELASRPEYRKNNIAVFFEPDAEPLSHDAYHALFWNALQTLHNVDPDPNADAQPEPSHEDWEFSFAGVEMFVVCACPSFHTRHSRNLGPGMVLLFQPRSVFVDTITNKVIGREARNQVRKRLETWDDVSAHPDLGFYGDPGNLEWKQYFLTDENTPAGDRCPFLKRSRRVLADAAHASASMSEPIPASVSTPAEAAQDLVSMMLHHVATQPDRIAVRFLADGERDEQALTYGQLHRRALACAERLSRDAQRGDRAILLLPTGLDYVAGFLGCLYAGVIAVPAYPPESSNPQHLQRVRAMFDDCEPRVILTDRAHEALLSNLADSADSLATRCTTLLVDTVQQGAAGGFTVQPPAADDLAFLQYTSGSTAAPKGVMVSHGNVSANEIAIREAMAFSADDIMVSWLPLYHDMGLIGGLLAPLFVGFPVVLMSPAHFLERPARWLQAVSRYRATVSGGPNFAYQLCAERVRADQLNGVDLSSWRVAFCGAEPIRAATLEAFAHIGAEAKLAATALYPCYGLAEATLLVSGVDAGQGYVVFDAERDALAAGHAARANASNAASLADATRLVEGGRVQAHHTVRIVDPQTGGDLESGRIGEIWFGGPSVAQGYWNNPQASAETFVNDANGEQRWLRTGDLGFMSDERLYVNGRVKDLIIVRGQNLYPQDIEATLAARVAALRPGRIAAFAVAQGKDGEGIGIAAEISRVTARDLDETALFAQIEAAIVDAHRESVAAIAILKPGTLPRTSSGKLRRSACVQGWREQTLELFARYSRGETGALVQSDVRREAATPTEAALLSIWQTVFDDATLSCDADFFALGGQSITATALVARIRAAFERDLPLDFVFMQRSIASQAAWLDQTSHEVTAAERTSRFGIAAAVDASALSAGQRALWYLWREAPSSSAYNVSGAFRIDGVVDVARLSDAVSALVQRHPQLTMRVRLDGANPRAAFDAHAAQLEIIDTDARDDTTDRIQTLIDAPFDLEHGPLFRAHLVRGVKGSHALVLSLHHIIADVHSCAVIMRDLMRLYTSNGELETLTATYADYCAQQNAFAASDAERRQLDFWREALGDAGPAARLPADRSQQALPRQGHARGGRLRVDLPAQLGVALREFANDEGTTLFTVLLSAFAVAIERYSNQSDIRIGVPVSNRRELAFENVVGYFVNTTVVRAQVERAKPFASLVDAVQDSLLAARRHADVPFPRVSDALRDRGPLFEIMFNLEEAVLQDAVAPAGLALSDLDLRARDVPFELSLDVTAARDGVSLSFSYLASRFDAATIDAFARRYVGLLEQITANPAMAIARWHVDGAAASLNDQRERATALLPLTARIERQVRETPHATALRCDGESVSYAQLAVRAGQLAGALRAAGAHADESVAILLGRTPTLVAAMLGTMQSGACYVPLDAAYPAERIAHMLDDARVRIVITDQAHAQRHAAALAGRMLILVSDAATASAVNVDANAGARVHPDQLAYIVFTSGSTGRPKGVAISHRALASHIDDFIAMHEIGRDDVVLQFSTLSFDASIEQLWPALAVGAAVAMRGDASWDPEILEAYLRDECVTLADLPTSYWREWTASLAGRTHVDGLALLRTITVGGEAVSADLLGRWQGGPLGHVRFVNTYGPTETTVVALAHTTTAVDTASGVVPVGRALAHRKAVLLDRHGEAVPVGGVGELCIGGPTLARGYIGRPGISAVVFVPDRSGAPGARLYRTGDLCRQRADGTFDFLGRVDQQLKIRGVRVEPGEIEAALRESPGIADAWVVAHRPASHPDAEAATQLVAYVVAAHAAPFDAAALRGVLAEVLPPVMIPSVFIPLDALPLTANGKLDRRALPKPSEAAATDPSIADAMSPREAQLLTLYREVLHRPDCALDDDFFALGGDSILSLQLVARAKDAGLTLTSRQVFAAPDVRSLAQLLANESADATPRGDALFNETRAASVPLTPIQAWFFEHYPDAPARWNQAAMLQLSEPLDTARLEAALHALVVRHDALRLRFTQTPGGEWQQRIESTEAWQTRTAQLLLDSGADDPSQTIDQVHGSLSLQDGPLLRAAVLRGEGHDRLLIAIHHLAVDAVSWHVLLRDLEQLYRNGEPPSRATSFGAWALMQARAAQQPTAAAVLADELDVWRRQLAQAARSSARFAVESAAVATIGTDTARTELDHRRQRIAVARIVSPAWHEARRRPDVLLAALVNTLCEGNDNDTHSKAHCEGIVVEIEGHGRQVELPGAASVDLSTTVGWFTSRFPLWIARGARAADIAATLATVPASGARWGMLEYSADATLRNAARALPRPEVVFNYLGDVSAAGMASQRPLWSVTADPVGMTGQARRPDAATIRLTLDAMLVDGDLVFDWHADPACIDAAELDALTQRFATYLQGEERESAANDDASSAAAALALRSPLAALNAAHIEACFSNPDAIESLHPLSPMQRGMLSHALHAEADPYYVQHVFTLDGIRDPQLFEKAWQNAVERHPMLRTDFHWDGLPVPVQAVRKSAALAVDHRDWRGLDGQTLRDTLVAQWRTEHAQGFDFAKAADLRIALIRTDAERYLLAWRFHHIQLDGWSLAALFNEVAADYARLAAPDDAKPEVTQQHAATAPGFGRYADWLAEQSFEASKQWWRDALAGFDERTPVPYASRAQAHAERTSETSDASRSRYAEQHADLDDTLTQALRDFTRAHGVTLNTLMQGAWAWLLSRHSGKRDVVFGMTTAGRTAPLDGIEQSIGLFINTVPLRVELRPENTVADWLRALQRHSGSLREQEPLPLDAIQAVSEAGAEQALFDTVVVFENYPIDPRMTQYPHGLRGAAHLELPLAQNAQGAETFGRNHFALSLVVSPGPQPRVVLAYDCHVIGDERVFALLQQFQSALAQLAGSPATRLGALGWHEQADTSTLAAARPLALSVPSVSSVPEPTLLQTIAARALNDRTRDTDALVFNGERISWSSLWAWSGQIARRLAAAQDAQTSASGQCDIAEPHVAILLPRGPALVAGILAAWRLGAAYVPLDPGHPAKRLAWQIEDCGASLCVCDERPSWMPAHVETVPPSRYFADGAGFADRVEPGRAVHPTQTAYVIYTSGSTGRPKGVAVSHGALLNYTRSLVARVPAAVRSAAYVSTPAADLGHTVLFGALWAGWTLHPLDEDCAFDPDRFAAYIGQYEIDLLKIVPSHLASLLQAQHAARVLPRRCLIVGGEATAVSLASRIQDLAPRCLLLNHYGPSETTVGAITGVASNEVQAASLTLDEPIDAMRLVIVDHDGHAVAHGVAGELCIGGAGLARGYLNQPGRTAERFVPDPMTAGERVYRTGDRARRLASGRIEWLGRIDDQVKIRGFRIEPGEIAAVLRGLPGVRDAAVLARSEDSAGENARIRLTGYVCGDALDGATLRQTLATLLPDALVPARIVMLAHLPLTKNGKLDRTALEALADEAPQQRTIEAPSNAVEAQLLAIWHDVLGRDDIGVLDNFFETGGDSILSLKLIAKARRAGLSLSPKLVLTHPTVRSLASQLAGASASPERQGVAATSGVVGKQTLKSWLEELE</sequence>
<dbReference type="Gene3D" id="3.40.50.12780">
    <property type="entry name" value="N-terminal domain of ligase-like"/>
    <property type="match status" value="1"/>
</dbReference>
<dbReference type="CDD" id="cd19531">
    <property type="entry name" value="LCL_NRPS-like"/>
    <property type="match status" value="1"/>
</dbReference>
<dbReference type="InterPro" id="IPR040097">
    <property type="entry name" value="FAAL/FAAC"/>
</dbReference>
<keyword evidence="2" id="KW-0596">Phosphopantetheine</keyword>
<dbReference type="InterPro" id="IPR020806">
    <property type="entry name" value="PKS_PP-bd"/>
</dbReference>
<dbReference type="CDD" id="cd05931">
    <property type="entry name" value="FAAL"/>
    <property type="match status" value="1"/>
</dbReference>
<dbReference type="PROSITE" id="PS00012">
    <property type="entry name" value="PHOSPHOPANTETHEINE"/>
    <property type="match status" value="2"/>
</dbReference>
<dbReference type="Pfam" id="PF00550">
    <property type="entry name" value="PP-binding"/>
    <property type="match status" value="3"/>
</dbReference>
<keyword evidence="3" id="KW-0597">Phosphoprotein</keyword>
<comment type="caution">
    <text evidence="8">The sequence shown here is derived from an EMBL/GenBank/DDBJ whole genome shotgun (WGS) entry which is preliminary data.</text>
</comment>
<gene>
    <name evidence="8" type="primary">lgrB</name>
    <name evidence="8" type="ORF">R69776_02299</name>
</gene>
<evidence type="ECO:0000313" key="8">
    <source>
        <dbReference type="EMBL" id="CAE6737821.1"/>
    </source>
</evidence>
<evidence type="ECO:0000313" key="9">
    <source>
        <dbReference type="Proteomes" id="UP000673821"/>
    </source>
</evidence>
<reference evidence="8 9" key="1">
    <citation type="submission" date="2021-02" db="EMBL/GenBank/DDBJ databases">
        <authorList>
            <person name="Vanwijnsberghe S."/>
        </authorList>
    </citation>
    <scope>NUCLEOTIDE SEQUENCE [LARGE SCALE GENOMIC DNA]</scope>
    <source>
        <strain evidence="8 9">R-69776</strain>
    </source>
</reference>
<dbReference type="InterPro" id="IPR000873">
    <property type="entry name" value="AMP-dep_synth/lig_dom"/>
</dbReference>
<dbReference type="Gene3D" id="3.40.50.980">
    <property type="match status" value="4"/>
</dbReference>
<dbReference type="InterPro" id="IPR025110">
    <property type="entry name" value="AMP-bd_C"/>
</dbReference>
<dbReference type="SUPFAM" id="SSF47336">
    <property type="entry name" value="ACP-like"/>
    <property type="match status" value="3"/>
</dbReference>
<evidence type="ECO:0000256" key="2">
    <source>
        <dbReference type="ARBA" id="ARBA00022450"/>
    </source>
</evidence>
<dbReference type="PROSITE" id="PS50075">
    <property type="entry name" value="CARRIER"/>
    <property type="match status" value="3"/>
</dbReference>
<feature type="region of interest" description="Disordered" evidence="6">
    <location>
        <begin position="2720"/>
        <end position="2744"/>
    </location>
</feature>
<dbReference type="InterPro" id="IPR014988">
    <property type="entry name" value="Uncharacterised_YqcI/YcgG"/>
</dbReference>
<dbReference type="CDD" id="cd05930">
    <property type="entry name" value="A_NRPS"/>
    <property type="match status" value="2"/>
</dbReference>
<comment type="cofactor">
    <cofactor evidence="1">
        <name>pantetheine 4'-phosphate</name>
        <dbReference type="ChEBI" id="CHEBI:47942"/>
    </cofactor>
</comment>
<dbReference type="Gene3D" id="3.30.559.10">
    <property type="entry name" value="Chloramphenicol acetyltransferase-like domain"/>
    <property type="match status" value="3"/>
</dbReference>
<dbReference type="Pfam" id="PF00668">
    <property type="entry name" value="Condensation"/>
    <property type="match status" value="3"/>
</dbReference>
<dbReference type="InterPro" id="IPR045851">
    <property type="entry name" value="AMP-bd_C_sf"/>
</dbReference>
<dbReference type="InterPro" id="IPR006162">
    <property type="entry name" value="Ppantetheine_attach_site"/>
</dbReference>
<dbReference type="Pfam" id="PF13193">
    <property type="entry name" value="AMP-binding_C"/>
    <property type="match status" value="1"/>
</dbReference>
<dbReference type="InterPro" id="IPR001242">
    <property type="entry name" value="Condensation_dom"/>
</dbReference>
<dbReference type="Gene3D" id="3.30.559.30">
    <property type="entry name" value="Nonribosomal peptide synthetase, condensation domain"/>
    <property type="match status" value="3"/>
</dbReference>
<dbReference type="PANTHER" id="PTHR45527:SF1">
    <property type="entry name" value="FATTY ACID SYNTHASE"/>
    <property type="match status" value="1"/>
</dbReference>
<dbReference type="PANTHER" id="PTHR45527">
    <property type="entry name" value="NONRIBOSOMAL PEPTIDE SYNTHETASE"/>
    <property type="match status" value="1"/>
</dbReference>
<name>A0ABN7LCT8_9BURK</name>
<proteinExistence type="predicted"/>
<dbReference type="Pfam" id="PF08892">
    <property type="entry name" value="YqcI_YcgG"/>
    <property type="match status" value="1"/>
</dbReference>
<dbReference type="Gene3D" id="3.30.300.30">
    <property type="match status" value="3"/>
</dbReference>
<evidence type="ECO:0000256" key="6">
    <source>
        <dbReference type="SAM" id="MobiDB-lite"/>
    </source>
</evidence>
<accession>A0ABN7LCT8</accession>
<dbReference type="PROSITE" id="PS00455">
    <property type="entry name" value="AMP_BINDING"/>
    <property type="match status" value="2"/>
</dbReference>
<keyword evidence="9" id="KW-1185">Reference proteome</keyword>
<dbReference type="EMBL" id="CAJNBH010000006">
    <property type="protein sequence ID" value="CAE6737821.1"/>
    <property type="molecule type" value="Genomic_DNA"/>
</dbReference>
<organism evidence="8 9">
    <name type="scientific">Paraburkholderia nemoris</name>
    <dbReference type="NCBI Taxonomy" id="2793076"/>
    <lineage>
        <taxon>Bacteria</taxon>
        <taxon>Pseudomonadati</taxon>
        <taxon>Pseudomonadota</taxon>
        <taxon>Betaproteobacteria</taxon>
        <taxon>Burkholderiales</taxon>
        <taxon>Burkholderiaceae</taxon>
        <taxon>Paraburkholderia</taxon>
    </lineage>
</organism>
<feature type="compositionally biased region" description="Basic and acidic residues" evidence="6">
    <location>
        <begin position="2726"/>
        <end position="2744"/>
    </location>
</feature>
<keyword evidence="4" id="KW-0276">Fatty acid metabolism</keyword>
<feature type="domain" description="Carrier" evidence="7">
    <location>
        <begin position="880"/>
        <end position="955"/>
    </location>
</feature>
<evidence type="ECO:0000256" key="5">
    <source>
        <dbReference type="ARBA" id="ARBA00023098"/>
    </source>
</evidence>
<dbReference type="SUPFAM" id="SSF52777">
    <property type="entry name" value="CoA-dependent acyltransferases"/>
    <property type="match status" value="6"/>
</dbReference>
<dbReference type="InterPro" id="IPR020845">
    <property type="entry name" value="AMP-binding_CS"/>
</dbReference>
<keyword evidence="5" id="KW-0443">Lipid metabolism</keyword>
<dbReference type="InterPro" id="IPR042099">
    <property type="entry name" value="ANL_N_sf"/>
</dbReference>
<feature type="domain" description="Carrier" evidence="7">
    <location>
        <begin position="3515"/>
        <end position="3589"/>
    </location>
</feature>
<dbReference type="Gene3D" id="2.30.38.10">
    <property type="entry name" value="Luciferase, Domain 3"/>
    <property type="match status" value="2"/>
</dbReference>
<evidence type="ECO:0000259" key="7">
    <source>
        <dbReference type="PROSITE" id="PS50075"/>
    </source>
</evidence>
<dbReference type="Gene3D" id="1.10.1200.10">
    <property type="entry name" value="ACP-like"/>
    <property type="match status" value="3"/>
</dbReference>
<dbReference type="InterPro" id="IPR023213">
    <property type="entry name" value="CAT-like_dom_sf"/>
</dbReference>
<dbReference type="SMART" id="SM00823">
    <property type="entry name" value="PKS_PP"/>
    <property type="match status" value="3"/>
</dbReference>